<feature type="active site" description="Nucleophile" evidence="1">
    <location>
        <position position="94"/>
    </location>
</feature>
<proteinExistence type="predicted"/>
<protein>
    <submittedName>
        <fullName evidence="3">Uncharacterized protein</fullName>
    </submittedName>
</protein>
<reference evidence="3 4" key="1">
    <citation type="journal article" date="2024" name="Nat. Commun.">
        <title>Phylogenomics reveals the evolutionary origins of lichenization in chlorophyte algae.</title>
        <authorList>
            <person name="Puginier C."/>
            <person name="Libourel C."/>
            <person name="Otte J."/>
            <person name="Skaloud P."/>
            <person name="Haon M."/>
            <person name="Grisel S."/>
            <person name="Petersen M."/>
            <person name="Berrin J.G."/>
            <person name="Delaux P.M."/>
            <person name="Dal Grande F."/>
            <person name="Keller J."/>
        </authorList>
    </citation>
    <scope>NUCLEOTIDE SEQUENCE [LARGE SCALE GENOMIC DNA]</scope>
    <source>
        <strain evidence="3 4">SAG 2036</strain>
    </source>
</reference>
<dbReference type="Gene3D" id="3.40.50.1000">
    <property type="entry name" value="HAD superfamily/HAD-like"/>
    <property type="match status" value="1"/>
</dbReference>
<comment type="caution">
    <text evidence="3">The sequence shown here is derived from an EMBL/GenBank/DDBJ whole genome shotgun (WGS) entry which is preliminary data.</text>
</comment>
<organism evidence="3 4">
    <name type="scientific">Symbiochloris irregularis</name>
    <dbReference type="NCBI Taxonomy" id="706552"/>
    <lineage>
        <taxon>Eukaryota</taxon>
        <taxon>Viridiplantae</taxon>
        <taxon>Chlorophyta</taxon>
        <taxon>core chlorophytes</taxon>
        <taxon>Trebouxiophyceae</taxon>
        <taxon>Trebouxiales</taxon>
        <taxon>Trebouxiaceae</taxon>
        <taxon>Symbiochloris</taxon>
    </lineage>
</organism>
<keyword evidence="4" id="KW-1185">Reference proteome</keyword>
<dbReference type="InterPro" id="IPR036412">
    <property type="entry name" value="HAD-like_sf"/>
</dbReference>
<dbReference type="EMBL" id="JALJOQ010000179">
    <property type="protein sequence ID" value="KAK9791360.1"/>
    <property type="molecule type" value="Genomic_DNA"/>
</dbReference>
<accession>A0AAW1NTL9</accession>
<evidence type="ECO:0000313" key="4">
    <source>
        <dbReference type="Proteomes" id="UP001465755"/>
    </source>
</evidence>
<evidence type="ECO:0000256" key="2">
    <source>
        <dbReference type="SAM" id="MobiDB-lite"/>
    </source>
</evidence>
<dbReference type="SUPFAM" id="SSF56784">
    <property type="entry name" value="HAD-like"/>
    <property type="match status" value="1"/>
</dbReference>
<dbReference type="InterPro" id="IPR010708">
    <property type="entry name" value="5'(3')-deoxyribonucleotidase"/>
</dbReference>
<name>A0AAW1NTL9_9CHLO</name>
<dbReference type="PANTHER" id="PTHR35134:SF2">
    <property type="entry name" value="NUCLEOTIDASE YQFW-RELATED"/>
    <property type="match status" value="1"/>
</dbReference>
<dbReference type="GO" id="GO:0008253">
    <property type="term" value="F:5'-nucleotidase activity"/>
    <property type="evidence" value="ECO:0007669"/>
    <property type="project" value="InterPro"/>
</dbReference>
<dbReference type="PANTHER" id="PTHR35134">
    <property type="entry name" value="NUCLEOTIDASE YQFW-RELATED"/>
    <property type="match status" value="1"/>
</dbReference>
<feature type="region of interest" description="Disordered" evidence="2">
    <location>
        <begin position="1"/>
        <end position="24"/>
    </location>
</feature>
<feature type="active site" description="Proton donor" evidence="1">
    <location>
        <position position="96"/>
    </location>
</feature>
<dbReference type="InterPro" id="IPR023214">
    <property type="entry name" value="HAD_sf"/>
</dbReference>
<dbReference type="AlphaFoldDB" id="A0AAW1NTL9"/>
<gene>
    <name evidence="3" type="ORF">WJX73_008658</name>
</gene>
<evidence type="ECO:0000256" key="1">
    <source>
        <dbReference type="PIRSR" id="PIRSR610708-1"/>
    </source>
</evidence>
<dbReference type="GO" id="GO:0009264">
    <property type="term" value="P:deoxyribonucleotide catabolic process"/>
    <property type="evidence" value="ECO:0007669"/>
    <property type="project" value="InterPro"/>
</dbReference>
<dbReference type="InterPro" id="IPR052419">
    <property type="entry name" value="5_3-deoxyribonucleotidase-like"/>
</dbReference>
<sequence length="300" mass="33713">MRATKLHQQCSPPAGPSRGTPARRARHVTCLTAQETVQLSRTLDRPVYNHSAAGSSRIVVAEPGLCNNVVELQPPAATAWSPQPSNKRLRVAVDVDEVLGRFLHSLNQFALEEYGLDFDLADYHEYNFAKIWKTTQDESNTIVHQFFKSRHFAFGILPIPGALASLQRLGRECDLVVVTSRQHCIRQQTLHWIQQHFPQVFTDVQFGNHWALQGSSRKKSEICRDLGAHVLIDDNPIYAMECAEAGMQVLLYDWQLSYPWSKTADGGPRHARIQRVQDWLGVEAAVGSLLASPQQSDNLQ</sequence>
<dbReference type="Pfam" id="PF06941">
    <property type="entry name" value="NT5C"/>
    <property type="match status" value="1"/>
</dbReference>
<feature type="compositionally biased region" description="Polar residues" evidence="2">
    <location>
        <begin position="1"/>
        <end position="11"/>
    </location>
</feature>
<evidence type="ECO:0000313" key="3">
    <source>
        <dbReference type="EMBL" id="KAK9791360.1"/>
    </source>
</evidence>
<dbReference type="Proteomes" id="UP001465755">
    <property type="component" value="Unassembled WGS sequence"/>
</dbReference>